<evidence type="ECO:0000256" key="1">
    <source>
        <dbReference type="SAM" id="MobiDB-lite"/>
    </source>
</evidence>
<organism evidence="2 3">
    <name type="scientific">Phyllobacterium bourgognense</name>
    <dbReference type="NCBI Taxonomy" id="314236"/>
    <lineage>
        <taxon>Bacteria</taxon>
        <taxon>Pseudomonadati</taxon>
        <taxon>Pseudomonadota</taxon>
        <taxon>Alphaproteobacteria</taxon>
        <taxon>Hyphomicrobiales</taxon>
        <taxon>Phyllobacteriaceae</taxon>
        <taxon>Phyllobacterium</taxon>
    </lineage>
</organism>
<feature type="region of interest" description="Disordered" evidence="1">
    <location>
        <begin position="1"/>
        <end position="27"/>
    </location>
</feature>
<evidence type="ECO:0000313" key="3">
    <source>
        <dbReference type="Proteomes" id="UP000253324"/>
    </source>
</evidence>
<keyword evidence="3" id="KW-1185">Reference proteome</keyword>
<accession>A0A368YGU3</accession>
<proteinExistence type="predicted"/>
<dbReference type="AlphaFoldDB" id="A0A368YGU3"/>
<sequence>MTAKLAFPTRQGRTSRTTKRVRRPSKEQLHRIEVLKRQRERIQAVIESAKRSGLLEEKTGRIAGRVSAELIEQAKARTGLTSDTELVEFALASLALEDNFAETFRKTQGTVDPSLRLGF</sequence>
<dbReference type="EMBL" id="QPJM01000021">
    <property type="protein sequence ID" value="RCW78869.1"/>
    <property type="molecule type" value="Genomic_DNA"/>
</dbReference>
<name>A0A368YGU3_9HYPH</name>
<protein>
    <submittedName>
        <fullName evidence="2">Uncharacterized protein</fullName>
    </submittedName>
</protein>
<reference evidence="2 3" key="1">
    <citation type="submission" date="2018-07" db="EMBL/GenBank/DDBJ databases">
        <title>Genomic Encyclopedia of Type Strains, Phase III (KMG-III): the genomes of soil and plant-associated and newly described type strains.</title>
        <authorList>
            <person name="Whitman W."/>
        </authorList>
    </citation>
    <scope>NUCLEOTIDE SEQUENCE [LARGE SCALE GENOMIC DNA]</scope>
    <source>
        <strain evidence="2 3">31-25a</strain>
    </source>
</reference>
<dbReference type="RefSeq" id="WP_245426534.1">
    <property type="nucleotide sequence ID" value="NZ_QPJM01000021.1"/>
</dbReference>
<comment type="caution">
    <text evidence="2">The sequence shown here is derived from an EMBL/GenBank/DDBJ whole genome shotgun (WGS) entry which is preliminary data.</text>
</comment>
<evidence type="ECO:0000313" key="2">
    <source>
        <dbReference type="EMBL" id="RCW78869.1"/>
    </source>
</evidence>
<dbReference type="Proteomes" id="UP000253324">
    <property type="component" value="Unassembled WGS sequence"/>
</dbReference>
<gene>
    <name evidence="2" type="ORF">C7476_12155</name>
</gene>